<dbReference type="Ensembl" id="ENSCINT00000014549.3">
    <property type="protein sequence ID" value="ENSCINP00000014549.3"/>
    <property type="gene ID" value="ENSCING00000007086.3"/>
</dbReference>
<dbReference type="Proteomes" id="UP000008144">
    <property type="component" value="Chromosome 1"/>
</dbReference>
<keyword evidence="3" id="KW-1185">Reference proteome</keyword>
<dbReference type="InParanoid" id="F6W9E9"/>
<reference evidence="2" key="2">
    <citation type="journal article" date="2008" name="Genome Biol.">
        <title>Improved genome assembly and evidence-based global gene model set for the chordate Ciona intestinalis: new insight into intron and operon populations.</title>
        <authorList>
            <person name="Satou Y."/>
            <person name="Mineta K."/>
            <person name="Ogasawara M."/>
            <person name="Sasakura Y."/>
            <person name="Shoguchi E."/>
            <person name="Ueno K."/>
            <person name="Yamada L."/>
            <person name="Matsumoto J."/>
            <person name="Wasserscheid J."/>
            <person name="Dewar K."/>
            <person name="Wiley G.B."/>
            <person name="Macmil S.L."/>
            <person name="Roe B.A."/>
            <person name="Zeller R.W."/>
            <person name="Hastings K.E."/>
            <person name="Lemaire P."/>
            <person name="Lindquist E."/>
            <person name="Endo T."/>
            <person name="Hotta K."/>
            <person name="Inaba K."/>
        </authorList>
    </citation>
    <scope>NUCLEOTIDE SEQUENCE [LARGE SCALE GENOMIC DNA]</scope>
    <source>
        <strain evidence="2">wild type</strain>
    </source>
</reference>
<accession>F6W9E9</accession>
<feature type="compositionally biased region" description="Basic and acidic residues" evidence="1">
    <location>
        <begin position="204"/>
        <end position="217"/>
    </location>
</feature>
<evidence type="ECO:0000313" key="2">
    <source>
        <dbReference type="Ensembl" id="ENSCINP00000014549.3"/>
    </source>
</evidence>
<dbReference type="HOGENOM" id="CLU_1202185_0_0_1"/>
<evidence type="ECO:0000313" key="3">
    <source>
        <dbReference type="Proteomes" id="UP000008144"/>
    </source>
</evidence>
<proteinExistence type="predicted"/>
<dbReference type="EMBL" id="EAAA01000317">
    <property type="status" value="NOT_ANNOTATED_CDS"/>
    <property type="molecule type" value="Genomic_DNA"/>
</dbReference>
<reference evidence="2" key="4">
    <citation type="submission" date="2025-09" db="UniProtKB">
        <authorList>
            <consortium name="Ensembl"/>
        </authorList>
    </citation>
    <scope>IDENTIFICATION</scope>
</reference>
<sequence>MVRIVWAPIDDNVQESLEAEAGKYGDAGWELCTVLVTSHVRMKQNGSEFRKCAIFFQRPKEEFVSEIEKGKSKENLLMDGTTEIEEAGAVQPDLLESSPPTSPKEKAERFGIAMLPVVDIGQTKLRATKPSPKAEKTERQPNALTAGIAAVQLKKVDRDVLKKSPVVQRKEEPEVVQVKLRRAEVTNIEKKEEVNEVPWMKTLEKKREAVMRSESPRKSGGRPKSGEAEGE</sequence>
<dbReference type="GeneTree" id="ENSGT00660000096577"/>
<organism evidence="2 3">
    <name type="scientific">Ciona intestinalis</name>
    <name type="common">Transparent sea squirt</name>
    <name type="synonym">Ascidia intestinalis</name>
    <dbReference type="NCBI Taxonomy" id="7719"/>
    <lineage>
        <taxon>Eukaryota</taxon>
        <taxon>Metazoa</taxon>
        <taxon>Chordata</taxon>
        <taxon>Tunicata</taxon>
        <taxon>Ascidiacea</taxon>
        <taxon>Phlebobranchia</taxon>
        <taxon>Cionidae</taxon>
        <taxon>Ciona</taxon>
    </lineage>
</organism>
<evidence type="ECO:0008006" key="4">
    <source>
        <dbReference type="Google" id="ProtNLM"/>
    </source>
</evidence>
<protein>
    <recommendedName>
        <fullName evidence="4">DUF4177 domain-containing protein</fullName>
    </recommendedName>
</protein>
<dbReference type="AlphaFoldDB" id="F6W9E9"/>
<reference evidence="2" key="3">
    <citation type="submission" date="2025-08" db="UniProtKB">
        <authorList>
            <consortium name="Ensembl"/>
        </authorList>
    </citation>
    <scope>IDENTIFICATION</scope>
</reference>
<dbReference type="OMA" id="GSEFRKC"/>
<name>F6W9E9_CIOIN</name>
<feature type="region of interest" description="Disordered" evidence="1">
    <location>
        <begin position="204"/>
        <end position="231"/>
    </location>
</feature>
<evidence type="ECO:0000256" key="1">
    <source>
        <dbReference type="SAM" id="MobiDB-lite"/>
    </source>
</evidence>
<reference evidence="3" key="1">
    <citation type="journal article" date="2002" name="Science">
        <title>The draft genome of Ciona intestinalis: insights into chordate and vertebrate origins.</title>
        <authorList>
            <person name="Dehal P."/>
            <person name="Satou Y."/>
            <person name="Campbell R.K."/>
            <person name="Chapman J."/>
            <person name="Degnan B."/>
            <person name="De Tomaso A."/>
            <person name="Davidson B."/>
            <person name="Di Gregorio A."/>
            <person name="Gelpke M."/>
            <person name="Goodstein D.M."/>
            <person name="Harafuji N."/>
            <person name="Hastings K.E."/>
            <person name="Ho I."/>
            <person name="Hotta K."/>
            <person name="Huang W."/>
            <person name="Kawashima T."/>
            <person name="Lemaire P."/>
            <person name="Martinez D."/>
            <person name="Meinertzhagen I.A."/>
            <person name="Necula S."/>
            <person name="Nonaka M."/>
            <person name="Putnam N."/>
            <person name="Rash S."/>
            <person name="Saiga H."/>
            <person name="Satake M."/>
            <person name="Terry A."/>
            <person name="Yamada L."/>
            <person name="Wang H.G."/>
            <person name="Awazu S."/>
            <person name="Azumi K."/>
            <person name="Boore J."/>
            <person name="Branno M."/>
            <person name="Chin-Bow S."/>
            <person name="DeSantis R."/>
            <person name="Doyle S."/>
            <person name="Francino P."/>
            <person name="Keys D.N."/>
            <person name="Haga S."/>
            <person name="Hayashi H."/>
            <person name="Hino K."/>
            <person name="Imai K.S."/>
            <person name="Inaba K."/>
            <person name="Kano S."/>
            <person name="Kobayashi K."/>
            <person name="Kobayashi M."/>
            <person name="Lee B.I."/>
            <person name="Makabe K.W."/>
            <person name="Manohar C."/>
            <person name="Matassi G."/>
            <person name="Medina M."/>
            <person name="Mochizuki Y."/>
            <person name="Mount S."/>
            <person name="Morishita T."/>
            <person name="Miura S."/>
            <person name="Nakayama A."/>
            <person name="Nishizaka S."/>
            <person name="Nomoto H."/>
            <person name="Ohta F."/>
            <person name="Oishi K."/>
            <person name="Rigoutsos I."/>
            <person name="Sano M."/>
            <person name="Sasaki A."/>
            <person name="Sasakura Y."/>
            <person name="Shoguchi E."/>
            <person name="Shin-i T."/>
            <person name="Spagnuolo A."/>
            <person name="Stainier D."/>
            <person name="Suzuki M.M."/>
            <person name="Tassy O."/>
            <person name="Takatori N."/>
            <person name="Tokuoka M."/>
            <person name="Yagi K."/>
            <person name="Yoshizaki F."/>
            <person name="Wada S."/>
            <person name="Zhang C."/>
            <person name="Hyatt P.D."/>
            <person name="Larimer F."/>
            <person name="Detter C."/>
            <person name="Doggett N."/>
            <person name="Glavina T."/>
            <person name="Hawkins T."/>
            <person name="Richardson P."/>
            <person name="Lucas S."/>
            <person name="Kohara Y."/>
            <person name="Levine M."/>
            <person name="Satoh N."/>
            <person name="Rokhsar D.S."/>
        </authorList>
    </citation>
    <scope>NUCLEOTIDE SEQUENCE [LARGE SCALE GENOMIC DNA]</scope>
</reference>